<reference evidence="2" key="1">
    <citation type="journal article" date="2021" name="Proc. Natl. Acad. Sci. U.S.A.">
        <title>A Catalog of Tens of Thousands of Viruses from Human Metagenomes Reveals Hidden Associations with Chronic Diseases.</title>
        <authorList>
            <person name="Tisza M.J."/>
            <person name="Buck C.B."/>
        </authorList>
    </citation>
    <scope>NUCLEOTIDE SEQUENCE</scope>
    <source>
        <strain evidence="2">CtbIK24</strain>
    </source>
</reference>
<keyword evidence="1" id="KW-1133">Transmembrane helix</keyword>
<evidence type="ECO:0000313" key="2">
    <source>
        <dbReference type="EMBL" id="DAF65009.1"/>
    </source>
</evidence>
<protein>
    <submittedName>
        <fullName evidence="2">Uncharacterized protein</fullName>
    </submittedName>
</protein>
<accession>A0A8S5TPE9</accession>
<evidence type="ECO:0000256" key="1">
    <source>
        <dbReference type="SAM" id="Phobius"/>
    </source>
</evidence>
<dbReference type="EMBL" id="BK032871">
    <property type="protein sequence ID" value="DAF65009.1"/>
    <property type="molecule type" value="Genomic_DNA"/>
</dbReference>
<name>A0A8S5TPE9_9CAUD</name>
<feature type="transmembrane region" description="Helical" evidence="1">
    <location>
        <begin position="7"/>
        <end position="26"/>
    </location>
</feature>
<keyword evidence="1" id="KW-0812">Transmembrane</keyword>
<sequence length="63" mass="6898">MGTIFIWMIKMIAIFVVAPILALYALGSILSDGFAWGGFQYIAIIVAVSVVFGLIEWFKPSNS</sequence>
<organism evidence="2">
    <name type="scientific">Siphoviridae sp. ctbIK24</name>
    <dbReference type="NCBI Taxonomy" id="2827899"/>
    <lineage>
        <taxon>Viruses</taxon>
        <taxon>Duplodnaviria</taxon>
        <taxon>Heunggongvirae</taxon>
        <taxon>Uroviricota</taxon>
        <taxon>Caudoviricetes</taxon>
    </lineage>
</organism>
<feature type="transmembrane region" description="Helical" evidence="1">
    <location>
        <begin position="38"/>
        <end position="58"/>
    </location>
</feature>
<proteinExistence type="predicted"/>
<keyword evidence="1" id="KW-0472">Membrane</keyword>